<evidence type="ECO:0000256" key="1">
    <source>
        <dbReference type="SAM" id="MobiDB-lite"/>
    </source>
</evidence>
<feature type="compositionally biased region" description="Polar residues" evidence="1">
    <location>
        <begin position="222"/>
        <end position="232"/>
    </location>
</feature>
<reference evidence="3" key="1">
    <citation type="submission" date="2016-11" db="UniProtKB">
        <authorList>
            <consortium name="WormBaseParasite"/>
        </authorList>
    </citation>
    <scope>IDENTIFICATION</scope>
</reference>
<feature type="region of interest" description="Disordered" evidence="1">
    <location>
        <begin position="222"/>
        <end position="256"/>
    </location>
</feature>
<accession>A0A1I7RYM6</accession>
<proteinExistence type="predicted"/>
<name>A0A1I7RYM6_BURXY</name>
<dbReference type="Proteomes" id="UP000095284">
    <property type="component" value="Unplaced"/>
</dbReference>
<evidence type="ECO:0000313" key="2">
    <source>
        <dbReference type="Proteomes" id="UP000095284"/>
    </source>
</evidence>
<dbReference type="WBParaSite" id="BXY_0584400.1">
    <property type="protein sequence ID" value="BXY_0584400.1"/>
    <property type="gene ID" value="BXY_0584400"/>
</dbReference>
<organism evidence="2 3">
    <name type="scientific">Bursaphelenchus xylophilus</name>
    <name type="common">Pinewood nematode worm</name>
    <name type="synonym">Aphelenchoides xylophilus</name>
    <dbReference type="NCBI Taxonomy" id="6326"/>
    <lineage>
        <taxon>Eukaryota</taxon>
        <taxon>Metazoa</taxon>
        <taxon>Ecdysozoa</taxon>
        <taxon>Nematoda</taxon>
        <taxon>Chromadorea</taxon>
        <taxon>Rhabditida</taxon>
        <taxon>Tylenchina</taxon>
        <taxon>Tylenchomorpha</taxon>
        <taxon>Aphelenchoidea</taxon>
        <taxon>Aphelenchoididae</taxon>
        <taxon>Bursaphelenchus</taxon>
    </lineage>
</organism>
<dbReference type="AlphaFoldDB" id="A0A1I7RYM6"/>
<protein>
    <submittedName>
        <fullName evidence="3">Uncharacterized protein</fullName>
    </submittedName>
</protein>
<sequence length="256" mass="29490">MRSFSAFRDDCLSLIPVEEDRRRSTQSHPHKSVTISWDLVGGIDYYHTSPSKRSLKIIWLPMPPELFAKQLQCLQYIEYLKSVNISTGKKSSKKGFTSSSSSISLFSMGKKSSSMKLTESHSTMTFKPDDKSEMRPYPEGIEKFQPKDLIHGYERLSWKTLNIETTDDEAWKIGEKLSDIIDQRKSPIRQIFQHSNSGEHRPSSAAETAFRLRNLSYISQNIRQQDEASSSGHKTHRRRFSVNPMPMLNKILSRNE</sequence>
<evidence type="ECO:0000313" key="3">
    <source>
        <dbReference type="WBParaSite" id="BXY_0584400.1"/>
    </source>
</evidence>